<comment type="subcellular location">
    <subcellularLocation>
        <location evidence="1">Membrane</location>
        <topology evidence="1">Multi-pass membrane protein</topology>
    </subcellularLocation>
</comment>
<feature type="domain" description="Major facilitator superfamily (MFS) profile" evidence="7">
    <location>
        <begin position="1"/>
        <end position="198"/>
    </location>
</feature>
<dbReference type="Gene3D" id="1.20.1250.20">
    <property type="entry name" value="MFS general substrate transporter like domains"/>
    <property type="match status" value="1"/>
</dbReference>
<feature type="transmembrane region" description="Helical" evidence="6">
    <location>
        <begin position="97"/>
        <end position="116"/>
    </location>
</feature>
<evidence type="ECO:0000256" key="6">
    <source>
        <dbReference type="SAM" id="Phobius"/>
    </source>
</evidence>
<feature type="transmembrane region" description="Helical" evidence="6">
    <location>
        <begin position="72"/>
        <end position="91"/>
    </location>
</feature>
<proteinExistence type="predicted"/>
<feature type="transmembrane region" description="Helical" evidence="6">
    <location>
        <begin position="7"/>
        <end position="23"/>
    </location>
</feature>
<dbReference type="Pfam" id="PF07690">
    <property type="entry name" value="MFS_1"/>
    <property type="match status" value="1"/>
</dbReference>
<dbReference type="GO" id="GO:0016020">
    <property type="term" value="C:membrane"/>
    <property type="evidence" value="ECO:0007669"/>
    <property type="project" value="UniProtKB-SubCell"/>
</dbReference>
<feature type="transmembrane region" description="Helical" evidence="6">
    <location>
        <begin position="128"/>
        <end position="150"/>
    </location>
</feature>
<keyword evidence="5 6" id="KW-0472">Membrane</keyword>
<dbReference type="AlphaFoldDB" id="A0A938B4D5"/>
<dbReference type="PROSITE" id="PS50850">
    <property type="entry name" value="MFS"/>
    <property type="match status" value="1"/>
</dbReference>
<evidence type="ECO:0000256" key="4">
    <source>
        <dbReference type="ARBA" id="ARBA00022989"/>
    </source>
</evidence>
<dbReference type="GO" id="GO:0022857">
    <property type="term" value="F:transmembrane transporter activity"/>
    <property type="evidence" value="ECO:0007669"/>
    <property type="project" value="InterPro"/>
</dbReference>
<dbReference type="Proteomes" id="UP000712673">
    <property type="component" value="Unassembled WGS sequence"/>
</dbReference>
<keyword evidence="3 6" id="KW-0812">Transmembrane</keyword>
<evidence type="ECO:0000256" key="2">
    <source>
        <dbReference type="ARBA" id="ARBA00022448"/>
    </source>
</evidence>
<evidence type="ECO:0000256" key="1">
    <source>
        <dbReference type="ARBA" id="ARBA00004141"/>
    </source>
</evidence>
<dbReference type="PANTHER" id="PTHR43385:SF1">
    <property type="entry name" value="RIBOFLAVIN TRANSPORTER RIBJ"/>
    <property type="match status" value="1"/>
</dbReference>
<dbReference type="InterPro" id="IPR011701">
    <property type="entry name" value="MFS"/>
</dbReference>
<feature type="non-terminal residue" evidence="8">
    <location>
        <position position="1"/>
    </location>
</feature>
<comment type="caution">
    <text evidence="8">The sequence shown here is derived from an EMBL/GenBank/DDBJ whole genome shotgun (WGS) entry which is preliminary data.</text>
</comment>
<gene>
    <name evidence="8" type="ORF">FJZ47_19485</name>
</gene>
<evidence type="ECO:0000256" key="3">
    <source>
        <dbReference type="ARBA" id="ARBA00022692"/>
    </source>
</evidence>
<evidence type="ECO:0000259" key="7">
    <source>
        <dbReference type="PROSITE" id="PS50850"/>
    </source>
</evidence>
<protein>
    <submittedName>
        <fullName evidence="8">MFS transporter</fullName>
    </submittedName>
</protein>
<evidence type="ECO:0000256" key="5">
    <source>
        <dbReference type="ARBA" id="ARBA00023136"/>
    </source>
</evidence>
<dbReference type="InterPro" id="IPR020846">
    <property type="entry name" value="MFS_dom"/>
</dbReference>
<accession>A0A938B4D5</accession>
<dbReference type="InterPro" id="IPR036259">
    <property type="entry name" value="MFS_trans_sf"/>
</dbReference>
<dbReference type="SUPFAM" id="SSF103473">
    <property type="entry name" value="MFS general substrate transporter"/>
    <property type="match status" value="1"/>
</dbReference>
<dbReference type="PANTHER" id="PTHR43385">
    <property type="entry name" value="RIBOFLAVIN TRANSPORTER RIBJ"/>
    <property type="match status" value="1"/>
</dbReference>
<dbReference type="InterPro" id="IPR052983">
    <property type="entry name" value="MFS_Riboflavin_Transporter"/>
</dbReference>
<feature type="transmembrane region" description="Helical" evidence="6">
    <location>
        <begin position="29"/>
        <end position="51"/>
    </location>
</feature>
<name>A0A938B4D5_UNCTE</name>
<organism evidence="8 9">
    <name type="scientific">Tectimicrobiota bacterium</name>
    <dbReference type="NCBI Taxonomy" id="2528274"/>
    <lineage>
        <taxon>Bacteria</taxon>
        <taxon>Pseudomonadati</taxon>
        <taxon>Nitrospinota/Tectimicrobiota group</taxon>
        <taxon>Candidatus Tectimicrobiota</taxon>
    </lineage>
</organism>
<keyword evidence="4 6" id="KW-1133">Transmembrane helix</keyword>
<sequence>ALATPSFWYLFLMVACIGWLSNVTNVHQIAHIVGQGFPSLLAASIVGAMGLMRAASSTVWGSLADRFGREGIYSVGTVLCLLGIACMALLSSTSPVWLLYAYALASGIGFGVHGAIESTATADIFHGPHLGAILGALELGWGLGGFLGSWGGGYWYDQWGSYHGVFVMTMGVSLLGCVALWLAAPRHSRRVARAVSGA</sequence>
<evidence type="ECO:0000313" key="9">
    <source>
        <dbReference type="Proteomes" id="UP000712673"/>
    </source>
</evidence>
<evidence type="ECO:0000313" key="8">
    <source>
        <dbReference type="EMBL" id="MBM3225959.1"/>
    </source>
</evidence>
<feature type="transmembrane region" description="Helical" evidence="6">
    <location>
        <begin position="162"/>
        <end position="183"/>
    </location>
</feature>
<reference evidence="8" key="1">
    <citation type="submission" date="2019-03" db="EMBL/GenBank/DDBJ databases">
        <title>Lake Tanganyika Metagenome-Assembled Genomes (MAGs).</title>
        <authorList>
            <person name="Tran P."/>
        </authorList>
    </citation>
    <scope>NUCLEOTIDE SEQUENCE</scope>
    <source>
        <strain evidence="8">K_DeepCast_65m_m2_066</strain>
    </source>
</reference>
<dbReference type="EMBL" id="VGLS01000739">
    <property type="protein sequence ID" value="MBM3225959.1"/>
    <property type="molecule type" value="Genomic_DNA"/>
</dbReference>
<keyword evidence="2" id="KW-0813">Transport</keyword>